<accession>A0A6C0DUF8</accession>
<protein>
    <submittedName>
        <fullName evidence="1">Uncharacterized protein</fullName>
    </submittedName>
</protein>
<name>A0A6C0DUF8_9ZZZZ</name>
<reference evidence="1" key="1">
    <citation type="journal article" date="2020" name="Nature">
        <title>Giant virus diversity and host interactions through global metagenomics.</title>
        <authorList>
            <person name="Schulz F."/>
            <person name="Roux S."/>
            <person name="Paez-Espino D."/>
            <person name="Jungbluth S."/>
            <person name="Walsh D.A."/>
            <person name="Denef V.J."/>
            <person name="McMahon K.D."/>
            <person name="Konstantinidis K.T."/>
            <person name="Eloe-Fadrosh E.A."/>
            <person name="Kyrpides N.C."/>
            <person name="Woyke T."/>
        </authorList>
    </citation>
    <scope>NUCLEOTIDE SEQUENCE</scope>
    <source>
        <strain evidence="1">GVMAG-M-3300023174-49</strain>
    </source>
</reference>
<dbReference type="AlphaFoldDB" id="A0A6C0DUF8"/>
<evidence type="ECO:0000313" key="1">
    <source>
        <dbReference type="EMBL" id="QHT18865.1"/>
    </source>
</evidence>
<proteinExistence type="predicted"/>
<organism evidence="1">
    <name type="scientific">viral metagenome</name>
    <dbReference type="NCBI Taxonomy" id="1070528"/>
    <lineage>
        <taxon>unclassified sequences</taxon>
        <taxon>metagenomes</taxon>
        <taxon>organismal metagenomes</taxon>
    </lineage>
</organism>
<sequence length="119" mass="14229">MNKIIIKKSILLLYMECSVCQNPFVLTRTNKEYFEKYNEFDKKANKILDKLDQTEFDNNFYSFWVKILWHESLLLKPGELPSICCMKYCNLFICKYCHKQNKMCIDCITQKNTTANSKL</sequence>
<dbReference type="EMBL" id="MN739660">
    <property type="protein sequence ID" value="QHT18865.1"/>
    <property type="molecule type" value="Genomic_DNA"/>
</dbReference>